<evidence type="ECO:0008006" key="3">
    <source>
        <dbReference type="Google" id="ProtNLM"/>
    </source>
</evidence>
<dbReference type="NCBIfam" id="NF047400">
    <property type="entry name" value="MazE_PemI_antitoxin"/>
    <property type="match status" value="1"/>
</dbReference>
<dbReference type="PATRIC" id="fig|1423766.4.peg.1707"/>
<evidence type="ECO:0000313" key="1">
    <source>
        <dbReference type="EMBL" id="KRL22897.1"/>
    </source>
</evidence>
<organism evidence="1 2">
    <name type="scientific">Lentilactobacillus kisonensis DSM 19906 = JCM 15041</name>
    <dbReference type="NCBI Taxonomy" id="1423766"/>
    <lineage>
        <taxon>Bacteria</taxon>
        <taxon>Bacillati</taxon>
        <taxon>Bacillota</taxon>
        <taxon>Bacilli</taxon>
        <taxon>Lactobacillales</taxon>
        <taxon>Lactobacillaceae</taxon>
        <taxon>Lentilactobacillus</taxon>
    </lineage>
</organism>
<accession>A0A0R1NS02</accession>
<sequence length="70" mass="7982">MKIQKQGNTLIVTVPKKFEIKPGTEVIAIKGNGNSFSYIPKTQNPFTDSTMIFERYAETFNDSTTRHEEI</sequence>
<dbReference type="AlphaFoldDB" id="A0A0R1NS02"/>
<reference evidence="1 2" key="1">
    <citation type="journal article" date="2015" name="Genome Announc.">
        <title>Expanding the biotechnology potential of lactobacilli through comparative genomics of 213 strains and associated genera.</title>
        <authorList>
            <person name="Sun Z."/>
            <person name="Harris H.M."/>
            <person name="McCann A."/>
            <person name="Guo C."/>
            <person name="Argimon S."/>
            <person name="Zhang W."/>
            <person name="Yang X."/>
            <person name="Jeffery I.B."/>
            <person name="Cooney J.C."/>
            <person name="Kagawa T.F."/>
            <person name="Liu W."/>
            <person name="Song Y."/>
            <person name="Salvetti E."/>
            <person name="Wrobel A."/>
            <person name="Rasinkangas P."/>
            <person name="Parkhill J."/>
            <person name="Rea M.C."/>
            <person name="O'Sullivan O."/>
            <person name="Ritari J."/>
            <person name="Douillard F.P."/>
            <person name="Paul Ross R."/>
            <person name="Yang R."/>
            <person name="Briner A.E."/>
            <person name="Felis G.E."/>
            <person name="de Vos W.M."/>
            <person name="Barrangou R."/>
            <person name="Klaenhammer T.R."/>
            <person name="Caufield P.W."/>
            <person name="Cui Y."/>
            <person name="Zhang H."/>
            <person name="O'Toole P.W."/>
        </authorList>
    </citation>
    <scope>NUCLEOTIDE SEQUENCE [LARGE SCALE GENOMIC DNA]</scope>
    <source>
        <strain evidence="1 2">DSM 19906</strain>
    </source>
</reference>
<proteinExistence type="predicted"/>
<dbReference type="EMBL" id="AZEB01000003">
    <property type="protein sequence ID" value="KRL22897.1"/>
    <property type="molecule type" value="Genomic_DNA"/>
</dbReference>
<keyword evidence="2" id="KW-1185">Reference proteome</keyword>
<gene>
    <name evidence="1" type="ORF">FC98_GL001649</name>
</gene>
<name>A0A0R1NS02_9LACO</name>
<dbReference type="Proteomes" id="UP000051439">
    <property type="component" value="Unassembled WGS sequence"/>
</dbReference>
<protein>
    <recommendedName>
        <fullName evidence="3">SpoVT-AbrB domain-containing protein</fullName>
    </recommendedName>
</protein>
<dbReference type="RefSeq" id="WP_008856640.1">
    <property type="nucleotide sequence ID" value="NZ_AZEB01000003.1"/>
</dbReference>
<comment type="caution">
    <text evidence="1">The sequence shown here is derived from an EMBL/GenBank/DDBJ whole genome shotgun (WGS) entry which is preliminary data.</text>
</comment>
<evidence type="ECO:0000313" key="2">
    <source>
        <dbReference type="Proteomes" id="UP000051439"/>
    </source>
</evidence>